<dbReference type="HOGENOM" id="CLU_787763_0_0_1"/>
<name>Q7S3K1_NEUCR</name>
<organism evidence="2 3">
    <name type="scientific">Neurospora crassa (strain ATCC 24698 / 74-OR23-1A / CBS 708.71 / DSM 1257 / FGSC 987)</name>
    <dbReference type="NCBI Taxonomy" id="367110"/>
    <lineage>
        <taxon>Eukaryota</taxon>
        <taxon>Fungi</taxon>
        <taxon>Dikarya</taxon>
        <taxon>Ascomycota</taxon>
        <taxon>Pezizomycotina</taxon>
        <taxon>Sordariomycetes</taxon>
        <taxon>Sordariomycetidae</taxon>
        <taxon>Sordariales</taxon>
        <taxon>Sordariaceae</taxon>
        <taxon>Neurospora</taxon>
    </lineage>
</organism>
<dbReference type="STRING" id="367110.Q7S3K1"/>
<protein>
    <submittedName>
        <fullName evidence="2">Uncharacterized protein</fullName>
    </submittedName>
</protein>
<feature type="compositionally biased region" description="Basic residues" evidence="1">
    <location>
        <begin position="324"/>
        <end position="352"/>
    </location>
</feature>
<accession>Q7S3K1</accession>
<reference evidence="2 3" key="1">
    <citation type="journal article" date="2003" name="Nature">
        <title>The genome sequence of the filamentous fungus Neurospora crassa.</title>
        <authorList>
            <person name="Galagan J.E."/>
            <person name="Calvo S.E."/>
            <person name="Borkovich K.A."/>
            <person name="Selker E.U."/>
            <person name="Read N.D."/>
            <person name="Jaffe D."/>
            <person name="FitzHugh W."/>
            <person name="Ma L.J."/>
            <person name="Smirnov S."/>
            <person name="Purcell S."/>
            <person name="Rehman B."/>
            <person name="Elkins T."/>
            <person name="Engels R."/>
            <person name="Wang S."/>
            <person name="Nielsen C.B."/>
            <person name="Butler J."/>
            <person name="Endrizzi M."/>
            <person name="Qui D."/>
            <person name="Ianakiev P."/>
            <person name="Bell-Pedersen D."/>
            <person name="Nelson M.A."/>
            <person name="Werner-Washburne M."/>
            <person name="Selitrennikoff C.P."/>
            <person name="Kinsey J.A."/>
            <person name="Braun E.L."/>
            <person name="Zelter A."/>
            <person name="Schulte U."/>
            <person name="Kothe G.O."/>
            <person name="Jedd G."/>
            <person name="Mewes W."/>
            <person name="Staben C."/>
            <person name="Marcotte E."/>
            <person name="Greenberg D."/>
            <person name="Roy A."/>
            <person name="Foley K."/>
            <person name="Naylor J."/>
            <person name="Stange-Thomann N."/>
            <person name="Barrett R."/>
            <person name="Gnerre S."/>
            <person name="Kamal M."/>
            <person name="Kamvysselis M."/>
            <person name="Mauceli E."/>
            <person name="Bielke C."/>
            <person name="Rudd S."/>
            <person name="Frishman D."/>
            <person name="Krystofova S."/>
            <person name="Rasmussen C."/>
            <person name="Metzenberg R.L."/>
            <person name="Perkins D.D."/>
            <person name="Kroken S."/>
            <person name="Cogoni C."/>
            <person name="Macino G."/>
            <person name="Catcheside D."/>
            <person name="Li W."/>
            <person name="Pratt R.J."/>
            <person name="Osmani S.A."/>
            <person name="DeSouza C.P."/>
            <person name="Glass L."/>
            <person name="Orbach M.J."/>
            <person name="Berglund J.A."/>
            <person name="Voelker R."/>
            <person name="Yarden O."/>
            <person name="Plamann M."/>
            <person name="Seiler S."/>
            <person name="Dunlap J."/>
            <person name="Radford A."/>
            <person name="Aramayo R."/>
            <person name="Natvig D.O."/>
            <person name="Alex L.A."/>
            <person name="Mannhaupt G."/>
            <person name="Ebbole D.J."/>
            <person name="Freitag M."/>
            <person name="Paulsen I."/>
            <person name="Sachs M.S."/>
            <person name="Lander E.S."/>
            <person name="Nusbaum C."/>
            <person name="Birren B."/>
        </authorList>
    </citation>
    <scope>NUCLEOTIDE SEQUENCE [LARGE SCALE GENOMIC DNA]</scope>
    <source>
        <strain evidence="3">ATCC 24698 / 74-OR23-1A / CBS 708.71 / DSM 1257 / FGSC 987</strain>
    </source>
</reference>
<feature type="region of interest" description="Disordered" evidence="1">
    <location>
        <begin position="119"/>
        <end position="163"/>
    </location>
</feature>
<dbReference type="PaxDb" id="5141-EFNCRP00000004693"/>
<dbReference type="Proteomes" id="UP000001805">
    <property type="component" value="Chromosome 3, Linkage Group III"/>
</dbReference>
<dbReference type="AlphaFoldDB" id="Q7S3K1"/>
<evidence type="ECO:0000313" key="3">
    <source>
        <dbReference type="Proteomes" id="UP000001805"/>
    </source>
</evidence>
<gene>
    <name evidence="2" type="ORF">NCU08242</name>
</gene>
<dbReference type="RefSeq" id="XP_959332.1">
    <property type="nucleotide sequence ID" value="XM_954239.1"/>
</dbReference>
<dbReference type="VEuPathDB" id="FungiDB:NCU08242"/>
<feature type="region of interest" description="Disordered" evidence="1">
    <location>
        <begin position="303"/>
        <end position="352"/>
    </location>
</feature>
<keyword evidence="3" id="KW-1185">Reference proteome</keyword>
<dbReference type="InParanoid" id="Q7S3K1"/>
<evidence type="ECO:0000256" key="1">
    <source>
        <dbReference type="SAM" id="MobiDB-lite"/>
    </source>
</evidence>
<dbReference type="GeneID" id="3875495"/>
<dbReference type="EMBL" id="CM002238">
    <property type="protein sequence ID" value="EAA30096.1"/>
    <property type="molecule type" value="Genomic_DNA"/>
</dbReference>
<sequence length="352" mass="38476">MSAGDWFSAFLDAAPDLKLPPACPYGQEEGTASSQRDKRRSQYANGIWYQINYDYGTDEDVAIHNASTSSDMTIESTKLRDRSTQSSLSCDEAIEQGSGIQSPLCPAGQMLQENLRAAHTNASEADGATKRDTPAQPDLQTETHAIRARDAGPPTRQTDEMNLKPTPNHWAPCFHRSDAHSSSSQVDLPIAVQPSHHKSSNTSLPISGHRAKKELADGAAKAKGANEVLLEPIDYGKKCDVCKVHSIWKRTATLCFDCLANSPSQAKRREVIRRALVGIGSCSSCYEAEDNGADRHCLSCTQRQRDKNARRKARKARGETWVPKGKKTGGNKTSKSKRSSKSAGARKRPKKN</sequence>
<feature type="region of interest" description="Disordered" evidence="1">
    <location>
        <begin position="72"/>
        <end position="92"/>
    </location>
</feature>
<proteinExistence type="predicted"/>
<dbReference type="KEGG" id="ncr:NCU08242"/>
<evidence type="ECO:0000313" key="2">
    <source>
        <dbReference type="EMBL" id="EAA30096.1"/>
    </source>
</evidence>